<dbReference type="EMBL" id="ML986490">
    <property type="protein sequence ID" value="KAF2277624.1"/>
    <property type="molecule type" value="Genomic_DNA"/>
</dbReference>
<feature type="compositionally biased region" description="Polar residues" evidence="1">
    <location>
        <begin position="230"/>
        <end position="240"/>
    </location>
</feature>
<feature type="compositionally biased region" description="Basic and acidic residues" evidence="1">
    <location>
        <begin position="170"/>
        <end position="191"/>
    </location>
</feature>
<reference evidence="2" key="1">
    <citation type="journal article" date="2020" name="Stud. Mycol.">
        <title>101 Dothideomycetes genomes: a test case for predicting lifestyles and emergence of pathogens.</title>
        <authorList>
            <person name="Haridas S."/>
            <person name="Albert R."/>
            <person name="Binder M."/>
            <person name="Bloem J."/>
            <person name="Labutti K."/>
            <person name="Salamov A."/>
            <person name="Andreopoulos B."/>
            <person name="Baker S."/>
            <person name="Barry K."/>
            <person name="Bills G."/>
            <person name="Bluhm B."/>
            <person name="Cannon C."/>
            <person name="Castanera R."/>
            <person name="Culley D."/>
            <person name="Daum C."/>
            <person name="Ezra D."/>
            <person name="Gonzalez J."/>
            <person name="Henrissat B."/>
            <person name="Kuo A."/>
            <person name="Liang C."/>
            <person name="Lipzen A."/>
            <person name="Lutzoni F."/>
            <person name="Magnuson J."/>
            <person name="Mondo S."/>
            <person name="Nolan M."/>
            <person name="Ohm R."/>
            <person name="Pangilinan J."/>
            <person name="Park H.-J."/>
            <person name="Ramirez L."/>
            <person name="Alfaro M."/>
            <person name="Sun H."/>
            <person name="Tritt A."/>
            <person name="Yoshinaga Y."/>
            <person name="Zwiers L.-H."/>
            <person name="Turgeon B."/>
            <person name="Goodwin S."/>
            <person name="Spatafora J."/>
            <person name="Crous P."/>
            <person name="Grigoriev I."/>
        </authorList>
    </citation>
    <scope>NUCLEOTIDE SEQUENCE</scope>
    <source>
        <strain evidence="2">CBS 379.55</strain>
    </source>
</reference>
<feature type="compositionally biased region" description="Acidic residues" evidence="1">
    <location>
        <begin position="216"/>
        <end position="229"/>
    </location>
</feature>
<dbReference type="Proteomes" id="UP000800097">
    <property type="component" value="Unassembled WGS sequence"/>
</dbReference>
<keyword evidence="3" id="KW-1185">Reference proteome</keyword>
<protein>
    <submittedName>
        <fullName evidence="2">Uncharacterized protein</fullName>
    </submittedName>
</protein>
<feature type="region of interest" description="Disordered" evidence="1">
    <location>
        <begin position="94"/>
        <end position="121"/>
    </location>
</feature>
<dbReference type="AlphaFoldDB" id="A0A6A6JN09"/>
<dbReference type="OrthoDB" id="3909054at2759"/>
<accession>A0A6A6JN09</accession>
<feature type="region of interest" description="Disordered" evidence="1">
    <location>
        <begin position="1"/>
        <end position="23"/>
    </location>
</feature>
<feature type="region of interest" description="Disordered" evidence="1">
    <location>
        <begin position="168"/>
        <end position="240"/>
    </location>
</feature>
<evidence type="ECO:0000313" key="2">
    <source>
        <dbReference type="EMBL" id="KAF2277624.1"/>
    </source>
</evidence>
<dbReference type="GeneID" id="54547691"/>
<organism evidence="2 3">
    <name type="scientific">Westerdykella ornata</name>
    <dbReference type="NCBI Taxonomy" id="318751"/>
    <lineage>
        <taxon>Eukaryota</taxon>
        <taxon>Fungi</taxon>
        <taxon>Dikarya</taxon>
        <taxon>Ascomycota</taxon>
        <taxon>Pezizomycotina</taxon>
        <taxon>Dothideomycetes</taxon>
        <taxon>Pleosporomycetidae</taxon>
        <taxon>Pleosporales</taxon>
        <taxon>Sporormiaceae</taxon>
        <taxon>Westerdykella</taxon>
    </lineage>
</organism>
<feature type="compositionally biased region" description="Polar residues" evidence="1">
    <location>
        <begin position="110"/>
        <end position="121"/>
    </location>
</feature>
<dbReference type="RefSeq" id="XP_033655163.1">
    <property type="nucleotide sequence ID" value="XM_033794516.1"/>
</dbReference>
<gene>
    <name evidence="2" type="ORF">EI97DRAFT_299502</name>
</gene>
<feature type="compositionally biased region" description="Basic and acidic residues" evidence="1">
    <location>
        <begin position="95"/>
        <end position="105"/>
    </location>
</feature>
<evidence type="ECO:0000256" key="1">
    <source>
        <dbReference type="SAM" id="MobiDB-lite"/>
    </source>
</evidence>
<sequence>MDKRHSSPSPSAPSPRPRAFRNRSNSLPIVEALGCSTPEAELILAEGRAAVRSRYATHRPRDRRALPNAESVTAFRPQDHLQHLNETQPVMEVMESSRTDDDYTSHHTRSPSQGTDRTSSTITPTATAFAESAKSPISPLWNYSANLARFVQAQLDAITSYDPISTCHSVSEHSAKAERSQTRISTDRRSLEGPGVLEIPPVRPPLRSAFSAWSSSDDDTEDEAQEESELQLSKSFSKDSNTPYSILRYYEHGSGSSFLLTPTPLEEEEQQAQQEPNVQSSSSIEGKAPTTAINSEPDCDSTVSSHHPILTTSSTAPSVSSISTPSYFDGKCSRALPVPRRIKDRLLASVSPYRAGGKIKVLAAASSFEGGALANVHDGSIEPRTKVLVDGLSFDLMRNSAARN</sequence>
<feature type="region of interest" description="Disordered" evidence="1">
    <location>
        <begin position="266"/>
        <end position="305"/>
    </location>
</feature>
<evidence type="ECO:0000313" key="3">
    <source>
        <dbReference type="Proteomes" id="UP000800097"/>
    </source>
</evidence>
<proteinExistence type="predicted"/>
<name>A0A6A6JN09_WESOR</name>